<evidence type="ECO:0000313" key="1">
    <source>
        <dbReference type="EMBL" id="ETR66843.1"/>
    </source>
</evidence>
<dbReference type="AlphaFoldDB" id="A0A1V1NWA7"/>
<sequence>MKRFQKPMRMAQDPKIASRLGKYLSTNIIIGGQIFRDHSSIKFTLYIPEVKNSHKRIERTASIDLTQDLEAGINTLTTNFLKDLQNELLVSD</sequence>
<comment type="caution">
    <text evidence="1">The sequence shown here is derived from an EMBL/GenBank/DDBJ whole genome shotgun (WGS) entry which is preliminary data.</text>
</comment>
<dbReference type="Proteomes" id="UP000189670">
    <property type="component" value="Unassembled WGS sequence"/>
</dbReference>
<gene>
    <name evidence="1" type="ORF">OMM_12275</name>
</gene>
<dbReference type="EMBL" id="ATBP01001714">
    <property type="protein sequence ID" value="ETR66843.1"/>
    <property type="molecule type" value="Genomic_DNA"/>
</dbReference>
<proteinExistence type="predicted"/>
<accession>A0A1V1NWA7</accession>
<reference evidence="2" key="1">
    <citation type="submission" date="2012-11" db="EMBL/GenBank/DDBJ databases">
        <authorList>
            <person name="Lucero-Rivera Y.E."/>
            <person name="Tovar-Ramirez D."/>
        </authorList>
    </citation>
    <scope>NUCLEOTIDE SEQUENCE [LARGE SCALE GENOMIC DNA]</scope>
    <source>
        <strain evidence="2">Araruama</strain>
    </source>
</reference>
<name>A0A1V1NWA7_9BACT</name>
<evidence type="ECO:0000313" key="2">
    <source>
        <dbReference type="Proteomes" id="UP000189670"/>
    </source>
</evidence>
<organism evidence="1 2">
    <name type="scientific">Candidatus Magnetoglobus multicellularis str. Araruama</name>
    <dbReference type="NCBI Taxonomy" id="890399"/>
    <lineage>
        <taxon>Bacteria</taxon>
        <taxon>Pseudomonadati</taxon>
        <taxon>Thermodesulfobacteriota</taxon>
        <taxon>Desulfobacteria</taxon>
        <taxon>Desulfobacterales</taxon>
        <taxon>Desulfobacteraceae</taxon>
        <taxon>Candidatus Magnetoglobus</taxon>
    </lineage>
</organism>
<protein>
    <submittedName>
        <fullName evidence="1">Uncharacterized protein</fullName>
    </submittedName>
</protein>